<protein>
    <recommendedName>
        <fullName evidence="4">LVIVD repeat-containing protein</fullName>
    </recommendedName>
</protein>
<evidence type="ECO:0000256" key="1">
    <source>
        <dbReference type="SAM" id="SignalP"/>
    </source>
</evidence>
<evidence type="ECO:0000313" key="2">
    <source>
        <dbReference type="EMBL" id="MBD8869992.1"/>
    </source>
</evidence>
<accession>A0A927K4I3</accession>
<sequence length="513" mass="54743">MNRRTTPTRSWSAPGAAVLAIGLACGLAAIAAPVNAHDDPDEVITEQTDPDCGPGQKKLKKADDRFDQGCLPGKRLGQLDDSDAVLEPGEQASSKNMTLLANIPKNGAFASEGSFSSDLAFQGNYAYAGNYNGFTVYDIKKAHKPKQVAQVVCPGSQNDVSVSGDLLILSTDSSRSNDTCDNEAQSPTIEASWEGLKVFDISDPTEPAYVASVETKCGSHTHSLAPSHDGETLYAYVSSYSPNAAFPDCQPPHDLISVVGIPVDSPEDASVVSEPVLFPDGGNPPGNGSRQTSGCHDITAYPSKDIAAGACMGDGVLMDISDRENPVVTETVRDTENFAFWHSATFNNDGTKVLYTDELGGGGGPTCNPTVGPEKGADGIYDIVDGQLEFRSYWKIPRTQTNTENCVAHNGSLIPVKGKDIMVQAWYQGGISIVDFTDSSNPKEIGWFDRGPLSNERLILGGSWSAYYYDGYIYSNDIQQGLDVLTVRDPRVASAKSVKFGELNPQSQPNFNG</sequence>
<gene>
    <name evidence="2" type="ORF">IE331_10200</name>
</gene>
<dbReference type="EMBL" id="JACYXZ010000002">
    <property type="protein sequence ID" value="MBD8869992.1"/>
    <property type="molecule type" value="Genomic_DNA"/>
</dbReference>
<dbReference type="InterPro" id="IPR013211">
    <property type="entry name" value="LVIVD"/>
</dbReference>
<dbReference type="InterPro" id="IPR011045">
    <property type="entry name" value="N2O_reductase_N"/>
</dbReference>
<keyword evidence="1" id="KW-0732">Signal</keyword>
<reference evidence="2" key="1">
    <citation type="submission" date="2020-09" db="EMBL/GenBank/DDBJ databases">
        <title>Nocardioides sp. strain MJB4 16S ribosomal RNA gene Genome sequencing and assembly.</title>
        <authorList>
            <person name="Kim I."/>
        </authorList>
    </citation>
    <scope>NUCLEOTIDE SEQUENCE</scope>
    <source>
        <strain evidence="2">MJB4</strain>
    </source>
</reference>
<dbReference type="PROSITE" id="PS51257">
    <property type="entry name" value="PROKAR_LIPOPROTEIN"/>
    <property type="match status" value="1"/>
</dbReference>
<dbReference type="AlphaFoldDB" id="A0A927K4I3"/>
<evidence type="ECO:0000313" key="3">
    <source>
        <dbReference type="Proteomes" id="UP000616839"/>
    </source>
</evidence>
<proteinExistence type="predicted"/>
<dbReference type="Pfam" id="PF08309">
    <property type="entry name" value="LVIVD"/>
    <property type="match status" value="2"/>
</dbReference>
<keyword evidence="3" id="KW-1185">Reference proteome</keyword>
<feature type="signal peptide" evidence="1">
    <location>
        <begin position="1"/>
        <end position="31"/>
    </location>
</feature>
<organism evidence="2 3">
    <name type="scientific">Nocardioides donggukensis</name>
    <dbReference type="NCBI Taxonomy" id="2774019"/>
    <lineage>
        <taxon>Bacteria</taxon>
        <taxon>Bacillati</taxon>
        <taxon>Actinomycetota</taxon>
        <taxon>Actinomycetes</taxon>
        <taxon>Propionibacteriales</taxon>
        <taxon>Nocardioidaceae</taxon>
        <taxon>Nocardioides</taxon>
    </lineage>
</organism>
<feature type="chain" id="PRO_5038963454" description="LVIVD repeat-containing protein" evidence="1">
    <location>
        <begin position="32"/>
        <end position="513"/>
    </location>
</feature>
<dbReference type="SUPFAM" id="SSF75011">
    <property type="entry name" value="3-carboxy-cis,cis-mucoante lactonizing enzyme"/>
    <property type="match status" value="1"/>
</dbReference>
<dbReference type="SUPFAM" id="SSF50974">
    <property type="entry name" value="Nitrous oxide reductase, N-terminal domain"/>
    <property type="match status" value="1"/>
</dbReference>
<dbReference type="Proteomes" id="UP000616839">
    <property type="component" value="Unassembled WGS sequence"/>
</dbReference>
<comment type="caution">
    <text evidence="2">The sequence shown here is derived from an EMBL/GenBank/DDBJ whole genome shotgun (WGS) entry which is preliminary data.</text>
</comment>
<evidence type="ECO:0008006" key="4">
    <source>
        <dbReference type="Google" id="ProtNLM"/>
    </source>
</evidence>
<name>A0A927K4I3_9ACTN</name>